<evidence type="ECO:0000313" key="5">
    <source>
        <dbReference type="EMBL" id="EDV43941.1"/>
    </source>
</evidence>
<dbReference type="Gene3D" id="1.20.920.10">
    <property type="entry name" value="Bromodomain-like"/>
    <property type="match status" value="2"/>
</dbReference>
<dbReference type="EMBL" id="CH902617">
    <property type="protein sequence ID" value="EDV43941.1"/>
    <property type="molecule type" value="Genomic_DNA"/>
</dbReference>
<dbReference type="GO" id="GO:0000785">
    <property type="term" value="C:chromatin"/>
    <property type="evidence" value="ECO:0007669"/>
    <property type="project" value="TreeGrafter"/>
</dbReference>
<dbReference type="GeneID" id="6501501"/>
<dbReference type="GO" id="GO:0048515">
    <property type="term" value="P:spermatid differentiation"/>
    <property type="evidence" value="ECO:0007669"/>
    <property type="project" value="EnsemblMetazoa"/>
</dbReference>
<dbReference type="PANTHER" id="PTHR22880:SF225">
    <property type="entry name" value="BROMODOMAIN-CONTAINING PROTEIN BET-1-RELATED"/>
    <property type="match status" value="1"/>
</dbReference>
<dbReference type="PROSITE" id="PS00633">
    <property type="entry name" value="BROMODOMAIN_1"/>
    <property type="match status" value="1"/>
</dbReference>
<organism evidence="5 6">
    <name type="scientific">Drosophila ananassae</name>
    <name type="common">Fruit fly</name>
    <dbReference type="NCBI Taxonomy" id="7217"/>
    <lineage>
        <taxon>Eukaryota</taxon>
        <taxon>Metazoa</taxon>
        <taxon>Ecdysozoa</taxon>
        <taxon>Arthropoda</taxon>
        <taxon>Hexapoda</taxon>
        <taxon>Insecta</taxon>
        <taxon>Pterygota</taxon>
        <taxon>Neoptera</taxon>
        <taxon>Endopterygota</taxon>
        <taxon>Diptera</taxon>
        <taxon>Brachycera</taxon>
        <taxon>Muscomorpha</taxon>
        <taxon>Ephydroidea</taxon>
        <taxon>Drosophilidae</taxon>
        <taxon>Drosophila</taxon>
        <taxon>Sophophora</taxon>
    </lineage>
</organism>
<dbReference type="FunCoup" id="B3LXP7">
    <property type="interactions" value="3"/>
</dbReference>
<dbReference type="GO" id="GO:0005730">
    <property type="term" value="C:nucleolus"/>
    <property type="evidence" value="ECO:0007669"/>
    <property type="project" value="EnsemblMetazoa"/>
</dbReference>
<dbReference type="GO" id="GO:0003682">
    <property type="term" value="F:chromatin binding"/>
    <property type="evidence" value="ECO:0007669"/>
    <property type="project" value="EnsemblMetazoa"/>
</dbReference>
<dbReference type="SUPFAM" id="SSF47370">
    <property type="entry name" value="Bromodomain"/>
    <property type="match status" value="2"/>
</dbReference>
<dbReference type="InterPro" id="IPR050935">
    <property type="entry name" value="Bromo_chromatin_reader"/>
</dbReference>
<dbReference type="STRING" id="7217.B3LXP7"/>
<feature type="compositionally biased region" description="Pro residues" evidence="3">
    <location>
        <begin position="295"/>
        <end position="306"/>
    </location>
</feature>
<dbReference type="PhylomeDB" id="B3LXP7"/>
<dbReference type="InterPro" id="IPR018359">
    <property type="entry name" value="Bromodomain_CS"/>
</dbReference>
<accession>B3LXP7</accession>
<feature type="compositionally biased region" description="Pro residues" evidence="3">
    <location>
        <begin position="315"/>
        <end position="332"/>
    </location>
</feature>
<feature type="compositionally biased region" description="Basic and acidic residues" evidence="3">
    <location>
        <begin position="521"/>
        <end position="535"/>
    </location>
</feature>
<dbReference type="SMART" id="SM00297">
    <property type="entry name" value="BROMO"/>
    <property type="match status" value="1"/>
</dbReference>
<evidence type="ECO:0000313" key="6">
    <source>
        <dbReference type="Proteomes" id="UP000007801"/>
    </source>
</evidence>
<dbReference type="OMA" id="IFENCML"/>
<dbReference type="GO" id="GO:0016604">
    <property type="term" value="C:nuclear body"/>
    <property type="evidence" value="ECO:0007669"/>
    <property type="project" value="EnsemblMetazoa"/>
</dbReference>
<feature type="region of interest" description="Disordered" evidence="3">
    <location>
        <begin position="470"/>
        <end position="535"/>
    </location>
</feature>
<feature type="compositionally biased region" description="Basic and acidic residues" evidence="3">
    <location>
        <begin position="470"/>
        <end position="482"/>
    </location>
</feature>
<dbReference type="AlphaFoldDB" id="B3LXP7"/>
<sequence length="535" mass="61394">MEGSRKEKQGAPPRNEPYIQPVNGIVQPPVIPPPNRPGRRTNVLEDLKTVLNYIWRSRWSYHFRNPVDAINLGVPDYHTIVKRPMDLNTIKKRLQNNYYWEAEEALQDFDLVFDNCMHYNMEGTPVYQAGKELKNAFYNRLATIDLSNEEELKPKLDKRKRKAVEDLFSSPAPAPPPPPASAPMSMPMSVSTPPPMQNVMQPMVPPFPFPQALRVGPSLIPHAMPPLSSLMPNVTPSFMPDTLINPLNSYMQFSNISSMTLVKERQEIRPRITKSPPILNPLCGLPPSLTRGPVHMPPSPPTPSTPPITEYAQPTAPPVPDEPRKSPTPPPPEILPPIICYKELDRLIEKSHAVYLIKTMVKRKRRQFTWAFNRADYWPRYSQTPDYDHDQEELLDWRVLEERLSSDQFENIDTFVFSVRKMFQNALRCFPDDNLVKVSVKKSNEIFERRLPKCRDLIAKAKEHARSVVEAKEKKLQEEKQSKSIKSPIAESPKLQSPVDIPELPETSARIRHSLSSAIHNRLESIDDNRKKMNR</sequence>
<feature type="region of interest" description="Disordered" evidence="3">
    <location>
        <begin position="153"/>
        <end position="189"/>
    </location>
</feature>
<dbReference type="PANTHER" id="PTHR22880">
    <property type="entry name" value="FALZ-RELATED BROMODOMAIN-CONTAINING PROTEINS"/>
    <property type="match status" value="1"/>
</dbReference>
<reference evidence="5 6" key="1">
    <citation type="journal article" date="2007" name="Nature">
        <title>Evolution of genes and genomes on the Drosophila phylogeny.</title>
        <authorList>
            <consortium name="Drosophila 12 Genomes Consortium"/>
            <person name="Clark A.G."/>
            <person name="Eisen M.B."/>
            <person name="Smith D.R."/>
            <person name="Bergman C.M."/>
            <person name="Oliver B."/>
            <person name="Markow T.A."/>
            <person name="Kaufman T.C."/>
            <person name="Kellis M."/>
            <person name="Gelbart W."/>
            <person name="Iyer V.N."/>
            <person name="Pollard D.A."/>
            <person name="Sackton T.B."/>
            <person name="Larracuente A.M."/>
            <person name="Singh N.D."/>
            <person name="Abad J.P."/>
            <person name="Abt D.N."/>
            <person name="Adryan B."/>
            <person name="Aguade M."/>
            <person name="Akashi H."/>
            <person name="Anderson W.W."/>
            <person name="Aquadro C.F."/>
            <person name="Ardell D.H."/>
            <person name="Arguello R."/>
            <person name="Artieri C.G."/>
            <person name="Barbash D.A."/>
            <person name="Barker D."/>
            <person name="Barsanti P."/>
            <person name="Batterham P."/>
            <person name="Batzoglou S."/>
            <person name="Begun D."/>
            <person name="Bhutkar A."/>
            <person name="Blanco E."/>
            <person name="Bosak S.A."/>
            <person name="Bradley R.K."/>
            <person name="Brand A.D."/>
            <person name="Brent M.R."/>
            <person name="Brooks A.N."/>
            <person name="Brown R.H."/>
            <person name="Butlin R.K."/>
            <person name="Caggese C."/>
            <person name="Calvi B.R."/>
            <person name="Bernardo de Carvalho A."/>
            <person name="Caspi A."/>
            <person name="Castrezana S."/>
            <person name="Celniker S.E."/>
            <person name="Chang J.L."/>
            <person name="Chapple C."/>
            <person name="Chatterji S."/>
            <person name="Chinwalla A."/>
            <person name="Civetta A."/>
            <person name="Clifton S.W."/>
            <person name="Comeron J.M."/>
            <person name="Costello J.C."/>
            <person name="Coyne J.A."/>
            <person name="Daub J."/>
            <person name="David R.G."/>
            <person name="Delcher A.L."/>
            <person name="Delehaunty K."/>
            <person name="Do C.B."/>
            <person name="Ebling H."/>
            <person name="Edwards K."/>
            <person name="Eickbush T."/>
            <person name="Evans J.D."/>
            <person name="Filipski A."/>
            <person name="Findeiss S."/>
            <person name="Freyhult E."/>
            <person name="Fulton L."/>
            <person name="Fulton R."/>
            <person name="Garcia A.C."/>
            <person name="Gardiner A."/>
            <person name="Garfield D.A."/>
            <person name="Garvin B.E."/>
            <person name="Gibson G."/>
            <person name="Gilbert D."/>
            <person name="Gnerre S."/>
            <person name="Godfrey J."/>
            <person name="Good R."/>
            <person name="Gotea V."/>
            <person name="Gravely B."/>
            <person name="Greenberg A.J."/>
            <person name="Griffiths-Jones S."/>
            <person name="Gross S."/>
            <person name="Guigo R."/>
            <person name="Gustafson E.A."/>
            <person name="Haerty W."/>
            <person name="Hahn M.W."/>
            <person name="Halligan D.L."/>
            <person name="Halpern A.L."/>
            <person name="Halter G.M."/>
            <person name="Han M.V."/>
            <person name="Heger A."/>
            <person name="Hillier L."/>
            <person name="Hinrichs A.S."/>
            <person name="Holmes I."/>
            <person name="Hoskins R.A."/>
            <person name="Hubisz M.J."/>
            <person name="Hultmark D."/>
            <person name="Huntley M.A."/>
            <person name="Jaffe D.B."/>
            <person name="Jagadeeshan S."/>
            <person name="Jeck W.R."/>
            <person name="Johnson J."/>
            <person name="Jones C.D."/>
            <person name="Jordan W.C."/>
            <person name="Karpen G.H."/>
            <person name="Kataoka E."/>
            <person name="Keightley P.D."/>
            <person name="Kheradpour P."/>
            <person name="Kirkness E.F."/>
            <person name="Koerich L.B."/>
            <person name="Kristiansen K."/>
            <person name="Kudrna D."/>
            <person name="Kulathinal R.J."/>
            <person name="Kumar S."/>
            <person name="Kwok R."/>
            <person name="Lander E."/>
            <person name="Langley C.H."/>
            <person name="Lapoint R."/>
            <person name="Lazzaro B.P."/>
            <person name="Lee S.J."/>
            <person name="Levesque L."/>
            <person name="Li R."/>
            <person name="Lin C.F."/>
            <person name="Lin M.F."/>
            <person name="Lindblad-Toh K."/>
            <person name="Llopart A."/>
            <person name="Long M."/>
            <person name="Low L."/>
            <person name="Lozovsky E."/>
            <person name="Lu J."/>
            <person name="Luo M."/>
            <person name="Machado C.A."/>
            <person name="Makalowski W."/>
            <person name="Marzo M."/>
            <person name="Matsuda M."/>
            <person name="Matzkin L."/>
            <person name="McAllister B."/>
            <person name="McBride C.S."/>
            <person name="McKernan B."/>
            <person name="McKernan K."/>
            <person name="Mendez-Lago M."/>
            <person name="Minx P."/>
            <person name="Mollenhauer M.U."/>
            <person name="Montooth K."/>
            <person name="Mount S.M."/>
            <person name="Mu X."/>
            <person name="Myers E."/>
            <person name="Negre B."/>
            <person name="Newfeld S."/>
            <person name="Nielsen R."/>
            <person name="Noor M.A."/>
            <person name="O'Grady P."/>
            <person name="Pachter L."/>
            <person name="Papaceit M."/>
            <person name="Parisi M.J."/>
            <person name="Parisi M."/>
            <person name="Parts L."/>
            <person name="Pedersen J.S."/>
            <person name="Pesole G."/>
            <person name="Phillippy A.M."/>
            <person name="Ponting C.P."/>
            <person name="Pop M."/>
            <person name="Porcelli D."/>
            <person name="Powell J.R."/>
            <person name="Prohaska S."/>
            <person name="Pruitt K."/>
            <person name="Puig M."/>
            <person name="Quesneville H."/>
            <person name="Ram K.R."/>
            <person name="Rand D."/>
            <person name="Rasmussen M.D."/>
            <person name="Reed L.K."/>
            <person name="Reenan R."/>
            <person name="Reily A."/>
            <person name="Remington K.A."/>
            <person name="Rieger T.T."/>
            <person name="Ritchie M.G."/>
            <person name="Robin C."/>
            <person name="Rogers Y.H."/>
            <person name="Rohde C."/>
            <person name="Rozas J."/>
            <person name="Rubenfield M.J."/>
            <person name="Ruiz A."/>
            <person name="Russo S."/>
            <person name="Salzberg S.L."/>
            <person name="Sanchez-Gracia A."/>
            <person name="Saranga D.J."/>
            <person name="Sato H."/>
            <person name="Schaeffer S.W."/>
            <person name="Schatz M.C."/>
            <person name="Schlenke T."/>
            <person name="Schwartz R."/>
            <person name="Segarra C."/>
            <person name="Singh R.S."/>
            <person name="Sirot L."/>
            <person name="Sirota M."/>
            <person name="Sisneros N.B."/>
            <person name="Smith C.D."/>
            <person name="Smith T.F."/>
            <person name="Spieth J."/>
            <person name="Stage D.E."/>
            <person name="Stark A."/>
            <person name="Stephan W."/>
            <person name="Strausberg R.L."/>
            <person name="Strempel S."/>
            <person name="Sturgill D."/>
            <person name="Sutton G."/>
            <person name="Sutton G.G."/>
            <person name="Tao W."/>
            <person name="Teichmann S."/>
            <person name="Tobari Y.N."/>
            <person name="Tomimura Y."/>
            <person name="Tsolas J.M."/>
            <person name="Valente V.L."/>
            <person name="Venter E."/>
            <person name="Venter J.C."/>
            <person name="Vicario S."/>
            <person name="Vieira F.G."/>
            <person name="Vilella A.J."/>
            <person name="Villasante A."/>
            <person name="Walenz B."/>
            <person name="Wang J."/>
            <person name="Wasserman M."/>
            <person name="Watts T."/>
            <person name="Wilson D."/>
            <person name="Wilson R.K."/>
            <person name="Wing R.A."/>
            <person name="Wolfner M.F."/>
            <person name="Wong A."/>
            <person name="Wong G.K."/>
            <person name="Wu C.I."/>
            <person name="Wu G."/>
            <person name="Yamamoto D."/>
            <person name="Yang H.P."/>
            <person name="Yang S.P."/>
            <person name="Yorke J.A."/>
            <person name="Yoshida K."/>
            <person name="Zdobnov E."/>
            <person name="Zhang P."/>
            <person name="Zhang Y."/>
            <person name="Zimin A.V."/>
            <person name="Baldwin J."/>
            <person name="Abdouelleil A."/>
            <person name="Abdulkadir J."/>
            <person name="Abebe A."/>
            <person name="Abera B."/>
            <person name="Abreu J."/>
            <person name="Acer S.C."/>
            <person name="Aftuck L."/>
            <person name="Alexander A."/>
            <person name="An P."/>
            <person name="Anderson E."/>
            <person name="Anderson S."/>
            <person name="Arachi H."/>
            <person name="Azer M."/>
            <person name="Bachantsang P."/>
            <person name="Barry A."/>
            <person name="Bayul T."/>
            <person name="Berlin A."/>
            <person name="Bessette D."/>
            <person name="Bloom T."/>
            <person name="Blye J."/>
            <person name="Boguslavskiy L."/>
            <person name="Bonnet C."/>
            <person name="Boukhgalter B."/>
            <person name="Bourzgui I."/>
            <person name="Brown A."/>
            <person name="Cahill P."/>
            <person name="Channer S."/>
            <person name="Cheshatsang Y."/>
            <person name="Chuda L."/>
            <person name="Citroen M."/>
            <person name="Collymore A."/>
            <person name="Cooke P."/>
            <person name="Costello M."/>
            <person name="D'Aco K."/>
            <person name="Daza R."/>
            <person name="De Haan G."/>
            <person name="DeGray S."/>
            <person name="DeMaso C."/>
            <person name="Dhargay N."/>
            <person name="Dooley K."/>
            <person name="Dooley E."/>
            <person name="Doricent M."/>
            <person name="Dorje P."/>
            <person name="Dorjee K."/>
            <person name="Dupes A."/>
            <person name="Elong R."/>
            <person name="Falk J."/>
            <person name="Farina A."/>
            <person name="Faro S."/>
            <person name="Ferguson D."/>
            <person name="Fisher S."/>
            <person name="Foley C.D."/>
            <person name="Franke A."/>
            <person name="Friedrich D."/>
            <person name="Gadbois L."/>
            <person name="Gearin G."/>
            <person name="Gearin C.R."/>
            <person name="Giannoukos G."/>
            <person name="Goode T."/>
            <person name="Graham J."/>
            <person name="Grandbois E."/>
            <person name="Grewal S."/>
            <person name="Gyaltsen K."/>
            <person name="Hafez N."/>
            <person name="Hagos B."/>
            <person name="Hall J."/>
            <person name="Henson C."/>
            <person name="Hollinger A."/>
            <person name="Honan T."/>
            <person name="Huard M.D."/>
            <person name="Hughes L."/>
            <person name="Hurhula B."/>
            <person name="Husby M.E."/>
            <person name="Kamat A."/>
            <person name="Kanga B."/>
            <person name="Kashin S."/>
            <person name="Khazanovich D."/>
            <person name="Kisner P."/>
            <person name="Lance K."/>
            <person name="Lara M."/>
            <person name="Lee W."/>
            <person name="Lennon N."/>
            <person name="Letendre F."/>
            <person name="LeVine R."/>
            <person name="Lipovsky A."/>
            <person name="Liu X."/>
            <person name="Liu J."/>
            <person name="Liu S."/>
            <person name="Lokyitsang T."/>
            <person name="Lokyitsang Y."/>
            <person name="Lubonja R."/>
            <person name="Lui A."/>
            <person name="MacDonald P."/>
            <person name="Magnisalis V."/>
            <person name="Maru K."/>
            <person name="Matthews C."/>
            <person name="McCusker W."/>
            <person name="McDonough S."/>
            <person name="Mehta T."/>
            <person name="Meldrim J."/>
            <person name="Meneus L."/>
            <person name="Mihai O."/>
            <person name="Mihalev A."/>
            <person name="Mihova T."/>
            <person name="Mittelman R."/>
            <person name="Mlenga V."/>
            <person name="Montmayeur A."/>
            <person name="Mulrain L."/>
            <person name="Navidi A."/>
            <person name="Naylor J."/>
            <person name="Negash T."/>
            <person name="Nguyen T."/>
            <person name="Nguyen N."/>
            <person name="Nicol R."/>
            <person name="Norbu C."/>
            <person name="Norbu N."/>
            <person name="Novod N."/>
            <person name="O'Neill B."/>
            <person name="Osman S."/>
            <person name="Markiewicz E."/>
            <person name="Oyono O.L."/>
            <person name="Patti C."/>
            <person name="Phunkhang P."/>
            <person name="Pierre F."/>
            <person name="Priest M."/>
            <person name="Raghuraman S."/>
            <person name="Rege F."/>
            <person name="Reyes R."/>
            <person name="Rise C."/>
            <person name="Rogov P."/>
            <person name="Ross K."/>
            <person name="Ryan E."/>
            <person name="Settipalli S."/>
            <person name="Shea T."/>
            <person name="Sherpa N."/>
            <person name="Shi L."/>
            <person name="Shih D."/>
            <person name="Sparrow T."/>
            <person name="Spaulding J."/>
            <person name="Stalker J."/>
            <person name="Stange-Thomann N."/>
            <person name="Stavropoulos S."/>
            <person name="Stone C."/>
            <person name="Strader C."/>
            <person name="Tesfaye S."/>
            <person name="Thomson T."/>
            <person name="Thoulutsang Y."/>
            <person name="Thoulutsang D."/>
            <person name="Topham K."/>
            <person name="Topping I."/>
            <person name="Tsamla T."/>
            <person name="Vassiliev H."/>
            <person name="Vo A."/>
            <person name="Wangchuk T."/>
            <person name="Wangdi T."/>
            <person name="Weiand M."/>
            <person name="Wilkinson J."/>
            <person name="Wilson A."/>
            <person name="Yadav S."/>
            <person name="Young G."/>
            <person name="Yu Q."/>
            <person name="Zembek L."/>
            <person name="Zhong D."/>
            <person name="Zimmer A."/>
            <person name="Zwirko Z."/>
            <person name="Jaffe D.B."/>
            <person name="Alvarez P."/>
            <person name="Brockman W."/>
            <person name="Butler J."/>
            <person name="Chin C."/>
            <person name="Gnerre S."/>
            <person name="Grabherr M."/>
            <person name="Kleber M."/>
            <person name="Mauceli E."/>
            <person name="MacCallum I."/>
        </authorList>
    </citation>
    <scope>NUCLEOTIDE SEQUENCE [LARGE SCALE GENOMIC DNA]</scope>
    <source>
        <strain evidence="6">Tucson 14024-0371.13</strain>
    </source>
</reference>
<feature type="domain" description="Bromo" evidence="4">
    <location>
        <begin position="55"/>
        <end position="127"/>
    </location>
</feature>
<evidence type="ECO:0000259" key="4">
    <source>
        <dbReference type="PROSITE" id="PS50014"/>
    </source>
</evidence>
<dbReference type="InterPro" id="IPR036427">
    <property type="entry name" value="Bromodomain-like_sf"/>
</dbReference>
<keyword evidence="1 2" id="KW-0103">Bromodomain</keyword>
<dbReference type="eggNOG" id="KOG1474">
    <property type="taxonomic scope" value="Eukaryota"/>
</dbReference>
<dbReference type="HOGENOM" id="CLU_607311_0_0_1"/>
<evidence type="ECO:0000256" key="1">
    <source>
        <dbReference type="ARBA" id="ARBA00023117"/>
    </source>
</evidence>
<dbReference type="InParanoid" id="B3LXP7"/>
<evidence type="ECO:0000256" key="3">
    <source>
        <dbReference type="SAM" id="MobiDB-lite"/>
    </source>
</evidence>
<feature type="compositionally biased region" description="Low complexity" evidence="3">
    <location>
        <begin position="19"/>
        <end position="28"/>
    </location>
</feature>
<dbReference type="InterPro" id="IPR001487">
    <property type="entry name" value="Bromodomain"/>
</dbReference>
<dbReference type="Pfam" id="PF00439">
    <property type="entry name" value="Bromodomain"/>
    <property type="match status" value="1"/>
</dbReference>
<evidence type="ECO:0000256" key="2">
    <source>
        <dbReference type="PROSITE-ProRule" id="PRU00035"/>
    </source>
</evidence>
<feature type="compositionally biased region" description="Pro residues" evidence="3">
    <location>
        <begin position="172"/>
        <end position="181"/>
    </location>
</feature>
<feature type="region of interest" description="Disordered" evidence="3">
    <location>
        <begin position="289"/>
        <end position="332"/>
    </location>
</feature>
<dbReference type="GO" id="GO:0006355">
    <property type="term" value="P:regulation of DNA-templated transcription"/>
    <property type="evidence" value="ECO:0007669"/>
    <property type="project" value="TreeGrafter"/>
</dbReference>
<proteinExistence type="predicted"/>
<dbReference type="GO" id="GO:0006338">
    <property type="term" value="P:chromatin remodeling"/>
    <property type="evidence" value="ECO:0007669"/>
    <property type="project" value="TreeGrafter"/>
</dbReference>
<keyword evidence="6" id="KW-1185">Reference proteome</keyword>
<name>B3LXP7_DROAN</name>
<gene>
    <name evidence="5" type="primary">Dana\GF18731</name>
    <name evidence="5" type="synonym">dana_GLEANR_19988</name>
    <name evidence="5" type="ORF">GF18731</name>
</gene>
<dbReference type="KEGG" id="dan:6501501"/>
<dbReference type="CTD" id="42823"/>
<dbReference type="PRINTS" id="PR00503">
    <property type="entry name" value="BROMODOMAIN"/>
</dbReference>
<dbReference type="PROSITE" id="PS50014">
    <property type="entry name" value="BROMODOMAIN_2"/>
    <property type="match status" value="1"/>
</dbReference>
<feature type="region of interest" description="Disordered" evidence="3">
    <location>
        <begin position="1"/>
        <end position="39"/>
    </location>
</feature>
<dbReference type="OrthoDB" id="8063680at2759"/>
<protein>
    <recommendedName>
        <fullName evidence="4">Bromo domain-containing protein</fullName>
    </recommendedName>
</protein>
<dbReference type="Proteomes" id="UP000007801">
    <property type="component" value="Unassembled WGS sequence"/>
</dbReference>